<dbReference type="PRINTS" id="PR00125">
    <property type="entry name" value="ATPASEDELTA"/>
</dbReference>
<evidence type="ECO:0000256" key="3">
    <source>
        <dbReference type="ARBA" id="ARBA00022781"/>
    </source>
</evidence>
<evidence type="ECO:0000256" key="2">
    <source>
        <dbReference type="ARBA" id="ARBA00022448"/>
    </source>
</evidence>
<dbReference type="GO" id="GO:0045259">
    <property type="term" value="C:proton-transporting ATP synthase complex"/>
    <property type="evidence" value="ECO:0007669"/>
    <property type="project" value="UniProtKB-KW"/>
</dbReference>
<dbReference type="InterPro" id="IPR000711">
    <property type="entry name" value="ATPase_OSCP/dsu"/>
</dbReference>
<evidence type="ECO:0000256" key="1">
    <source>
        <dbReference type="ARBA" id="ARBA00004370"/>
    </source>
</evidence>
<comment type="similarity">
    <text evidence="8">Belongs to the ATPase delta chain family.</text>
</comment>
<evidence type="ECO:0000256" key="5">
    <source>
        <dbReference type="ARBA" id="ARBA00023136"/>
    </source>
</evidence>
<dbReference type="NCBIfam" id="NF009967">
    <property type="entry name" value="PRK13430.1"/>
    <property type="match status" value="1"/>
</dbReference>
<evidence type="ECO:0000256" key="4">
    <source>
        <dbReference type="ARBA" id="ARBA00023065"/>
    </source>
</evidence>
<dbReference type="EMBL" id="FNDT01000003">
    <property type="protein sequence ID" value="SDH85240.1"/>
    <property type="molecule type" value="Genomic_DNA"/>
</dbReference>
<proteinExistence type="inferred from homology"/>
<keyword evidence="10" id="KW-1185">Reference proteome</keyword>
<organism evidence="9 10">
    <name type="scientific">Arthrobacter subterraneus</name>
    <dbReference type="NCBI Taxonomy" id="335973"/>
    <lineage>
        <taxon>Bacteria</taxon>
        <taxon>Bacillati</taxon>
        <taxon>Actinomycetota</taxon>
        <taxon>Actinomycetes</taxon>
        <taxon>Micrococcales</taxon>
        <taxon>Micrococcaceae</taxon>
        <taxon>Arthrobacter</taxon>
    </lineage>
</organism>
<keyword evidence="3 8" id="KW-0375">Hydrogen ion transport</keyword>
<comment type="function">
    <text evidence="8">This protein is part of the stalk that links CF(0) to CF(1). It either transmits conformational changes from CF(0) to CF(1) or is implicated in proton conduction.</text>
</comment>
<dbReference type="GO" id="GO:0046933">
    <property type="term" value="F:proton-transporting ATP synthase activity, rotational mechanism"/>
    <property type="evidence" value="ECO:0007669"/>
    <property type="project" value="UniProtKB-UniRule"/>
</dbReference>
<gene>
    <name evidence="8" type="primary">atpH</name>
    <name evidence="9" type="ORF">SAMN04488693_103183</name>
</gene>
<keyword evidence="6 8" id="KW-0139">CF(1)</keyword>
<dbReference type="Pfam" id="PF00213">
    <property type="entry name" value="OSCP"/>
    <property type="match status" value="1"/>
</dbReference>
<keyword evidence="2 8" id="KW-0813">Transport</keyword>
<evidence type="ECO:0000256" key="8">
    <source>
        <dbReference type="HAMAP-Rule" id="MF_01416"/>
    </source>
</evidence>
<evidence type="ECO:0000313" key="10">
    <source>
        <dbReference type="Proteomes" id="UP000199258"/>
    </source>
</evidence>
<accession>A0A1G8FT00</accession>
<reference evidence="9 10" key="1">
    <citation type="submission" date="2016-10" db="EMBL/GenBank/DDBJ databases">
        <authorList>
            <person name="de Groot N.N."/>
        </authorList>
    </citation>
    <scope>NUCLEOTIDE SEQUENCE [LARGE SCALE GENOMIC DNA]</scope>
    <source>
        <strain evidence="9 10">NP_1H</strain>
    </source>
</reference>
<keyword evidence="5 8" id="KW-0472">Membrane</keyword>
<dbReference type="PROSITE" id="PS00389">
    <property type="entry name" value="ATPASE_DELTA"/>
    <property type="match status" value="1"/>
</dbReference>
<sequence length="271" mass="29209">MAGVSSQSLTEARQELELRLGSASLTLAEELFGALDALDTNAGLRRALTDPNRPSEDRVALATRLFAGRISPEAAEIVRGLVARRWAKPRDLGDALETLAATVAIAVAENRGEGIQGLEGLENDLFSFLSVVESNHELQRALSEPQADGSAKVALALKLVPLAGDEARLLIRQAVLSPRGLKPSALVQRFIELVALRQERWIANVSVTRPLSDEQFARLQAGLNALYGRDLKINVNLEPSLVGGVRVKVGDEVVDATAVTRLSELRRKMAV</sequence>
<comment type="subcellular location">
    <subcellularLocation>
        <location evidence="8">Cell membrane</location>
        <topology evidence="8">Peripheral membrane protein</topology>
    </subcellularLocation>
    <subcellularLocation>
        <location evidence="1">Membrane</location>
    </subcellularLocation>
</comment>
<protein>
    <recommendedName>
        <fullName evidence="8">ATP synthase subunit delta</fullName>
    </recommendedName>
    <alternativeName>
        <fullName evidence="8">ATP synthase F(1) sector subunit delta</fullName>
    </alternativeName>
    <alternativeName>
        <fullName evidence="8">F-type ATPase subunit delta</fullName>
        <shortName evidence="8">F-ATPase subunit delta</shortName>
    </alternativeName>
</protein>
<dbReference type="RefSeq" id="WP_090585078.1">
    <property type="nucleotide sequence ID" value="NZ_FNDT01000003.1"/>
</dbReference>
<dbReference type="InterPro" id="IPR020781">
    <property type="entry name" value="ATPase_OSCP/d_CS"/>
</dbReference>
<dbReference type="GO" id="GO:0005886">
    <property type="term" value="C:plasma membrane"/>
    <property type="evidence" value="ECO:0007669"/>
    <property type="project" value="UniProtKB-SubCell"/>
</dbReference>
<dbReference type="STRING" id="335973.SAMN04488693_103183"/>
<keyword evidence="7 8" id="KW-0066">ATP synthesis</keyword>
<name>A0A1G8FT00_9MICC</name>
<dbReference type="OrthoDB" id="5242917at2"/>
<evidence type="ECO:0000256" key="6">
    <source>
        <dbReference type="ARBA" id="ARBA00023196"/>
    </source>
</evidence>
<dbReference type="Proteomes" id="UP000199258">
    <property type="component" value="Unassembled WGS sequence"/>
</dbReference>
<evidence type="ECO:0000256" key="7">
    <source>
        <dbReference type="ARBA" id="ARBA00023310"/>
    </source>
</evidence>
<comment type="function">
    <text evidence="8">F(1)F(0) ATP synthase produces ATP from ADP in the presence of a proton or sodium gradient. F-type ATPases consist of two structural domains, F(1) containing the extramembraneous catalytic core and F(0) containing the membrane proton channel, linked together by a central stalk and a peripheral stalk. During catalysis, ATP synthesis in the catalytic domain of F(1) is coupled via a rotary mechanism of the central stalk subunits to proton translocation.</text>
</comment>
<keyword evidence="4 8" id="KW-0406">Ion transport</keyword>
<keyword evidence="8" id="KW-1003">Cell membrane</keyword>
<dbReference type="HAMAP" id="MF_01416">
    <property type="entry name" value="ATP_synth_delta_bact"/>
    <property type="match status" value="1"/>
</dbReference>
<dbReference type="PANTHER" id="PTHR11910">
    <property type="entry name" value="ATP SYNTHASE DELTA CHAIN"/>
    <property type="match status" value="1"/>
</dbReference>
<evidence type="ECO:0000313" key="9">
    <source>
        <dbReference type="EMBL" id="SDH85240.1"/>
    </source>
</evidence>
<dbReference type="AlphaFoldDB" id="A0A1G8FT00"/>